<dbReference type="Gene3D" id="3.40.1520.20">
    <property type="match status" value="1"/>
</dbReference>
<dbReference type="STRING" id="34103.SAMN05421778_11287"/>
<keyword evidence="1" id="KW-0732">Signal</keyword>
<reference evidence="3 4" key="1">
    <citation type="journal article" date="2014" name="FEMS Microbiol. Ecol.">
        <title>Sphaerotilus natans encrusted with nanoball-shaped Fe(III) oxide minerals formed by nitrate-reducing mixotrophic Fe(II) oxidation.</title>
        <authorList>
            <person name="Park S."/>
            <person name="Kim D.H."/>
            <person name="Lee J.H."/>
            <person name="Hur H.G."/>
        </authorList>
    </citation>
    <scope>NUCLEOTIDE SEQUENCE [LARGE SCALE GENOMIC DNA]</scope>
    <source>
        <strain evidence="3 4">DSM 6575</strain>
    </source>
</reference>
<dbReference type="Pfam" id="PF04972">
    <property type="entry name" value="BON"/>
    <property type="match status" value="2"/>
</dbReference>
<feature type="domain" description="BON" evidence="2">
    <location>
        <begin position="50"/>
        <end position="117"/>
    </location>
</feature>
<name>A0A059KQA2_9BURK</name>
<proteinExistence type="predicted"/>
<dbReference type="PROSITE" id="PS50914">
    <property type="entry name" value="BON"/>
    <property type="match status" value="2"/>
</dbReference>
<organism evidence="3 4">
    <name type="scientific">Sphaerotilus natans subsp. natans DSM 6575</name>
    <dbReference type="NCBI Taxonomy" id="1286631"/>
    <lineage>
        <taxon>Bacteria</taxon>
        <taxon>Pseudomonadati</taxon>
        <taxon>Pseudomonadota</taxon>
        <taxon>Betaproteobacteria</taxon>
        <taxon>Burkholderiales</taxon>
        <taxon>Sphaerotilaceae</taxon>
        <taxon>Sphaerotilus</taxon>
    </lineage>
</organism>
<dbReference type="InterPro" id="IPR014004">
    <property type="entry name" value="Transpt-assoc_nodulatn_dom_bac"/>
</dbReference>
<protein>
    <submittedName>
        <fullName evidence="3">Transport-associated protein</fullName>
    </submittedName>
</protein>
<dbReference type="InterPro" id="IPR007055">
    <property type="entry name" value="BON_dom"/>
</dbReference>
<feature type="domain" description="BON" evidence="2">
    <location>
        <begin position="126"/>
        <end position="193"/>
    </location>
</feature>
<sequence length="203" mass="21785">MMKKPLHRAVLLSALLASLLSGCAPMLVGGAAVGGAMVATDRRSAGMQLEDEGLELKVRQRIRTIAGERSHVSINSYNRQVLLTGEVFNEADKAAIEQAAAKIDGVRSVVNDLAVMWPSSTSDRSRDLVLAGKVKATLIDAAGLSARAFHITVERGAVYLMGRVTEEEAQRAIDLTRTVSGVTKVVRLVEILTPEQLANLKVR</sequence>
<gene>
    <name evidence="3" type="ORF">X805_07920</name>
</gene>
<keyword evidence="4" id="KW-1185">Reference proteome</keyword>
<evidence type="ECO:0000313" key="3">
    <source>
        <dbReference type="EMBL" id="KDB53606.1"/>
    </source>
</evidence>
<dbReference type="PROSITE" id="PS51257">
    <property type="entry name" value="PROKAR_LIPOPROTEIN"/>
    <property type="match status" value="1"/>
</dbReference>
<evidence type="ECO:0000259" key="2">
    <source>
        <dbReference type="PROSITE" id="PS50914"/>
    </source>
</evidence>
<dbReference type="SMART" id="SM00749">
    <property type="entry name" value="BON"/>
    <property type="match status" value="2"/>
</dbReference>
<dbReference type="AlphaFoldDB" id="A0A059KQA2"/>
<dbReference type="PANTHER" id="PTHR34606">
    <property type="entry name" value="BON DOMAIN-CONTAINING PROTEIN"/>
    <property type="match status" value="1"/>
</dbReference>
<evidence type="ECO:0000313" key="4">
    <source>
        <dbReference type="Proteomes" id="UP000026714"/>
    </source>
</evidence>
<comment type="caution">
    <text evidence="3">The sequence shown here is derived from an EMBL/GenBank/DDBJ whole genome shotgun (WGS) entry which is preliminary data.</text>
</comment>
<dbReference type="eggNOG" id="COG2823">
    <property type="taxonomic scope" value="Bacteria"/>
</dbReference>
<dbReference type="Proteomes" id="UP000026714">
    <property type="component" value="Unassembled WGS sequence"/>
</dbReference>
<dbReference type="InterPro" id="IPR051686">
    <property type="entry name" value="Lipoprotein_DolP"/>
</dbReference>
<dbReference type="PANTHER" id="PTHR34606:SF15">
    <property type="entry name" value="BON DOMAIN-CONTAINING PROTEIN"/>
    <property type="match status" value="1"/>
</dbReference>
<feature type="chain" id="PRO_5001579643" evidence="1">
    <location>
        <begin position="24"/>
        <end position="203"/>
    </location>
</feature>
<feature type="signal peptide" evidence="1">
    <location>
        <begin position="1"/>
        <end position="23"/>
    </location>
</feature>
<evidence type="ECO:0000256" key="1">
    <source>
        <dbReference type="SAM" id="SignalP"/>
    </source>
</evidence>
<dbReference type="EMBL" id="AZRA01000021">
    <property type="protein sequence ID" value="KDB53606.1"/>
    <property type="molecule type" value="Genomic_DNA"/>
</dbReference>
<accession>A0A059KQA2</accession>
<dbReference type="PATRIC" id="fig|1286631.3.peg.781"/>